<evidence type="ECO:0000256" key="1">
    <source>
        <dbReference type="PROSITE-ProRule" id="PRU00285"/>
    </source>
</evidence>
<dbReference type="InterPro" id="IPR002068">
    <property type="entry name" value="A-crystallin/Hsp20_dom"/>
</dbReference>
<dbReference type="AlphaFoldDB" id="A0A1I7YDA6"/>
<dbReference type="Gene3D" id="2.60.40.790">
    <property type="match status" value="1"/>
</dbReference>
<proteinExistence type="inferred from homology"/>
<feature type="domain" description="SHSP" evidence="3">
    <location>
        <begin position="7"/>
        <end position="119"/>
    </location>
</feature>
<evidence type="ECO:0000313" key="5">
    <source>
        <dbReference type="WBParaSite" id="L893_g15186.t1"/>
    </source>
</evidence>
<keyword evidence="4" id="KW-1185">Reference proteome</keyword>
<dbReference type="Proteomes" id="UP000095287">
    <property type="component" value="Unplaced"/>
</dbReference>
<dbReference type="WBParaSite" id="L893_g15186.t1">
    <property type="protein sequence ID" value="L893_g15186.t1"/>
    <property type="gene ID" value="L893_g15186"/>
</dbReference>
<dbReference type="Pfam" id="PF00011">
    <property type="entry name" value="HSP20"/>
    <property type="match status" value="1"/>
</dbReference>
<evidence type="ECO:0000256" key="2">
    <source>
        <dbReference type="RuleBase" id="RU003616"/>
    </source>
</evidence>
<sequence length="123" mass="14208">MSSTEWEFPSLEDPNCFAVVRDTSNIFSARIYLSAFEPVFDPKDVDVTVYENDVQINAYKENPEDPNHSKRELHRQYRMPDDVDLSSIRLERVGKTVKVDARKTSEKSVGPEGVNIRIQNYPK</sequence>
<protein>
    <submittedName>
        <fullName evidence="5">SHSP domain-containing protein</fullName>
    </submittedName>
</protein>
<name>A0A1I7YDA6_9BILA</name>
<accession>A0A1I7YDA6</accession>
<dbReference type="SUPFAM" id="SSF49764">
    <property type="entry name" value="HSP20-like chaperones"/>
    <property type="match status" value="1"/>
</dbReference>
<dbReference type="InterPro" id="IPR008978">
    <property type="entry name" value="HSP20-like_chaperone"/>
</dbReference>
<organism evidence="4 5">
    <name type="scientific">Steinernema glaseri</name>
    <dbReference type="NCBI Taxonomy" id="37863"/>
    <lineage>
        <taxon>Eukaryota</taxon>
        <taxon>Metazoa</taxon>
        <taxon>Ecdysozoa</taxon>
        <taxon>Nematoda</taxon>
        <taxon>Chromadorea</taxon>
        <taxon>Rhabditida</taxon>
        <taxon>Tylenchina</taxon>
        <taxon>Panagrolaimomorpha</taxon>
        <taxon>Strongyloidoidea</taxon>
        <taxon>Steinernematidae</taxon>
        <taxon>Steinernema</taxon>
    </lineage>
</organism>
<dbReference type="PROSITE" id="PS01031">
    <property type="entry name" value="SHSP"/>
    <property type="match status" value="1"/>
</dbReference>
<evidence type="ECO:0000259" key="3">
    <source>
        <dbReference type="PROSITE" id="PS01031"/>
    </source>
</evidence>
<reference evidence="5" key="1">
    <citation type="submission" date="2016-11" db="UniProtKB">
        <authorList>
            <consortium name="WormBaseParasite"/>
        </authorList>
    </citation>
    <scope>IDENTIFICATION</scope>
</reference>
<evidence type="ECO:0000313" key="4">
    <source>
        <dbReference type="Proteomes" id="UP000095287"/>
    </source>
</evidence>
<comment type="similarity">
    <text evidence="1 2">Belongs to the small heat shock protein (HSP20) family.</text>
</comment>